<proteinExistence type="predicted"/>
<dbReference type="AlphaFoldDB" id="A0A0A9BZK3"/>
<feature type="region of interest" description="Disordered" evidence="1">
    <location>
        <begin position="1"/>
        <end position="36"/>
    </location>
</feature>
<protein>
    <submittedName>
        <fullName evidence="2">Uncharacterized protein</fullName>
    </submittedName>
</protein>
<dbReference type="EMBL" id="GBRH01229144">
    <property type="protein sequence ID" value="JAD68751.1"/>
    <property type="molecule type" value="Transcribed_RNA"/>
</dbReference>
<evidence type="ECO:0000256" key="1">
    <source>
        <dbReference type="SAM" id="MobiDB-lite"/>
    </source>
</evidence>
<evidence type="ECO:0000313" key="2">
    <source>
        <dbReference type="EMBL" id="JAD68751.1"/>
    </source>
</evidence>
<reference evidence="2" key="2">
    <citation type="journal article" date="2015" name="Data Brief">
        <title>Shoot transcriptome of the giant reed, Arundo donax.</title>
        <authorList>
            <person name="Barrero R.A."/>
            <person name="Guerrero F.D."/>
            <person name="Moolhuijzen P."/>
            <person name="Goolsby J.A."/>
            <person name="Tidwell J."/>
            <person name="Bellgard S.E."/>
            <person name="Bellgard M.I."/>
        </authorList>
    </citation>
    <scope>NUCLEOTIDE SEQUENCE</scope>
    <source>
        <tissue evidence="2">Shoot tissue taken approximately 20 cm above the soil surface</tissue>
    </source>
</reference>
<sequence>MSASVATTSSSWSDRTARRPRRLPGTRSRQEWSSSEVSVWQLYTGEGTS</sequence>
<reference evidence="2" key="1">
    <citation type="submission" date="2014-09" db="EMBL/GenBank/DDBJ databases">
        <authorList>
            <person name="Magalhaes I.L.F."/>
            <person name="Oliveira U."/>
            <person name="Santos F.R."/>
            <person name="Vidigal T.H.D.A."/>
            <person name="Brescovit A.D."/>
            <person name="Santos A.J."/>
        </authorList>
    </citation>
    <scope>NUCLEOTIDE SEQUENCE</scope>
    <source>
        <tissue evidence="2">Shoot tissue taken approximately 20 cm above the soil surface</tissue>
    </source>
</reference>
<name>A0A0A9BZK3_ARUDO</name>
<accession>A0A0A9BZK3</accession>
<feature type="compositionally biased region" description="Low complexity" evidence="1">
    <location>
        <begin position="1"/>
        <end position="13"/>
    </location>
</feature>
<organism evidence="2">
    <name type="scientific">Arundo donax</name>
    <name type="common">Giant reed</name>
    <name type="synonym">Donax arundinaceus</name>
    <dbReference type="NCBI Taxonomy" id="35708"/>
    <lineage>
        <taxon>Eukaryota</taxon>
        <taxon>Viridiplantae</taxon>
        <taxon>Streptophyta</taxon>
        <taxon>Embryophyta</taxon>
        <taxon>Tracheophyta</taxon>
        <taxon>Spermatophyta</taxon>
        <taxon>Magnoliopsida</taxon>
        <taxon>Liliopsida</taxon>
        <taxon>Poales</taxon>
        <taxon>Poaceae</taxon>
        <taxon>PACMAD clade</taxon>
        <taxon>Arundinoideae</taxon>
        <taxon>Arundineae</taxon>
        <taxon>Arundo</taxon>
    </lineage>
</organism>